<feature type="region of interest" description="Disordered" evidence="1">
    <location>
        <begin position="1"/>
        <end position="34"/>
    </location>
</feature>
<feature type="compositionally biased region" description="Polar residues" evidence="1">
    <location>
        <begin position="9"/>
        <end position="27"/>
    </location>
</feature>
<keyword evidence="3" id="KW-1185">Reference proteome</keyword>
<comment type="caution">
    <text evidence="2">The sequence shown here is derived from an EMBL/GenBank/DDBJ whole genome shotgun (WGS) entry which is preliminary data.</text>
</comment>
<protein>
    <submittedName>
        <fullName evidence="2">Uncharacterized protein</fullName>
    </submittedName>
</protein>
<dbReference type="EMBL" id="REGN01012166">
    <property type="protein sequence ID" value="RMZ96466.1"/>
    <property type="molecule type" value="Genomic_DNA"/>
</dbReference>
<dbReference type="Proteomes" id="UP000276133">
    <property type="component" value="Unassembled WGS sequence"/>
</dbReference>
<dbReference type="AlphaFoldDB" id="A0A3M7PBI8"/>
<gene>
    <name evidence="2" type="ORF">BpHYR1_033615</name>
</gene>
<name>A0A3M7PBI8_BRAPC</name>
<organism evidence="2 3">
    <name type="scientific">Brachionus plicatilis</name>
    <name type="common">Marine rotifer</name>
    <name type="synonym">Brachionus muelleri</name>
    <dbReference type="NCBI Taxonomy" id="10195"/>
    <lineage>
        <taxon>Eukaryota</taxon>
        <taxon>Metazoa</taxon>
        <taxon>Spiralia</taxon>
        <taxon>Gnathifera</taxon>
        <taxon>Rotifera</taxon>
        <taxon>Eurotatoria</taxon>
        <taxon>Monogononta</taxon>
        <taxon>Pseudotrocha</taxon>
        <taxon>Ploima</taxon>
        <taxon>Brachionidae</taxon>
        <taxon>Brachionus</taxon>
    </lineage>
</organism>
<accession>A0A3M7PBI8</accession>
<evidence type="ECO:0000313" key="3">
    <source>
        <dbReference type="Proteomes" id="UP000276133"/>
    </source>
</evidence>
<sequence length="34" mass="3377">MATGDLASGTPQNTGLSHSIESNSIGSVSKADEN</sequence>
<feature type="non-terminal residue" evidence="2">
    <location>
        <position position="34"/>
    </location>
</feature>
<evidence type="ECO:0000256" key="1">
    <source>
        <dbReference type="SAM" id="MobiDB-lite"/>
    </source>
</evidence>
<evidence type="ECO:0000313" key="2">
    <source>
        <dbReference type="EMBL" id="RMZ96466.1"/>
    </source>
</evidence>
<proteinExistence type="predicted"/>
<reference evidence="2 3" key="1">
    <citation type="journal article" date="2018" name="Sci. Rep.">
        <title>Genomic signatures of local adaptation to the degree of environmental predictability in rotifers.</title>
        <authorList>
            <person name="Franch-Gras L."/>
            <person name="Hahn C."/>
            <person name="Garcia-Roger E.M."/>
            <person name="Carmona M.J."/>
            <person name="Serra M."/>
            <person name="Gomez A."/>
        </authorList>
    </citation>
    <scope>NUCLEOTIDE SEQUENCE [LARGE SCALE GENOMIC DNA]</scope>
    <source>
        <strain evidence="2">HYR1</strain>
    </source>
</reference>